<name>A0ABY6D0Q3_9BACT</name>
<dbReference type="Proteomes" id="UP001062165">
    <property type="component" value="Chromosome"/>
</dbReference>
<dbReference type="PANTHER" id="PTHR10516">
    <property type="entry name" value="PEPTIDYL-PROLYL CIS-TRANS ISOMERASE"/>
    <property type="match status" value="1"/>
</dbReference>
<comment type="similarity">
    <text evidence="5">Belongs to the FKBP-type PPIase family.</text>
</comment>
<dbReference type="InterPro" id="IPR046357">
    <property type="entry name" value="PPIase_dom_sf"/>
</dbReference>
<dbReference type="EMBL" id="CP106735">
    <property type="protein sequence ID" value="UXX79756.1"/>
    <property type="molecule type" value="Genomic_DNA"/>
</dbReference>
<keyword evidence="2 4" id="KW-0697">Rotamase</keyword>
<proteinExistence type="inferred from homology"/>
<evidence type="ECO:0000313" key="8">
    <source>
        <dbReference type="EMBL" id="UXX79756.1"/>
    </source>
</evidence>
<evidence type="ECO:0000313" key="9">
    <source>
        <dbReference type="Proteomes" id="UP001062165"/>
    </source>
</evidence>
<evidence type="ECO:0000256" key="5">
    <source>
        <dbReference type="RuleBase" id="RU003915"/>
    </source>
</evidence>
<gene>
    <name evidence="8" type="ORF">N7E81_01350</name>
</gene>
<dbReference type="GO" id="GO:0003755">
    <property type="term" value="F:peptidyl-prolyl cis-trans isomerase activity"/>
    <property type="evidence" value="ECO:0007669"/>
    <property type="project" value="UniProtKB-EC"/>
</dbReference>
<comment type="catalytic activity">
    <reaction evidence="1 4 5">
        <text>[protein]-peptidylproline (omega=180) = [protein]-peptidylproline (omega=0)</text>
        <dbReference type="Rhea" id="RHEA:16237"/>
        <dbReference type="Rhea" id="RHEA-COMP:10747"/>
        <dbReference type="Rhea" id="RHEA-COMP:10748"/>
        <dbReference type="ChEBI" id="CHEBI:83833"/>
        <dbReference type="ChEBI" id="CHEBI:83834"/>
        <dbReference type="EC" id="5.2.1.8"/>
    </reaction>
</comment>
<evidence type="ECO:0000256" key="4">
    <source>
        <dbReference type="PROSITE-ProRule" id="PRU00277"/>
    </source>
</evidence>
<dbReference type="PROSITE" id="PS51257">
    <property type="entry name" value="PROKAR_LIPOPROTEIN"/>
    <property type="match status" value="1"/>
</dbReference>
<feature type="signal peptide" evidence="6">
    <location>
        <begin position="1"/>
        <end position="17"/>
    </location>
</feature>
<dbReference type="InterPro" id="IPR050689">
    <property type="entry name" value="FKBP-type_PPIase"/>
</dbReference>
<evidence type="ECO:0000256" key="6">
    <source>
        <dbReference type="SAM" id="SignalP"/>
    </source>
</evidence>
<dbReference type="EC" id="5.2.1.8" evidence="5"/>
<dbReference type="RefSeq" id="WP_263051487.1">
    <property type="nucleotide sequence ID" value="NZ_CP106735.1"/>
</dbReference>
<sequence length="164" mass="18076">MKLSVIICLIYIGLAFASCDNEPEIGSEYDLVALDSTRVTIAKYLETNKITDYKTTSSGIVYVINDPGTGDFPTKSQTVTVHYTGYHLEDDAKFDSSYDRNEAFSFLLGEGQVIPGWDEGIALFKKGGKGTLYIPYQLAYGVYGYGTIGPLEDLKFDIHLIGID</sequence>
<dbReference type="SUPFAM" id="SSF54534">
    <property type="entry name" value="FKBP-like"/>
    <property type="match status" value="1"/>
</dbReference>
<keyword evidence="3 4" id="KW-0413">Isomerase</keyword>
<evidence type="ECO:0000259" key="7">
    <source>
        <dbReference type="PROSITE" id="PS50059"/>
    </source>
</evidence>
<reference evidence="8" key="1">
    <citation type="submission" date="2022-10" db="EMBL/GenBank/DDBJ databases">
        <title>Comparative genomics and taxonomic characterization of three novel marine species of genus Reichenbachiella exhibiting antioxidant and polysaccharide degradation activities.</title>
        <authorList>
            <person name="Muhammad N."/>
            <person name="Lee Y.-J."/>
            <person name="Ko J."/>
            <person name="Kim S.-G."/>
        </authorList>
    </citation>
    <scope>NUCLEOTIDE SEQUENCE</scope>
    <source>
        <strain evidence="8">Wsw4-B4</strain>
    </source>
</reference>
<dbReference type="PROSITE" id="PS50059">
    <property type="entry name" value="FKBP_PPIASE"/>
    <property type="match status" value="1"/>
</dbReference>
<feature type="chain" id="PRO_5047037130" description="Peptidyl-prolyl cis-trans isomerase" evidence="6">
    <location>
        <begin position="18"/>
        <end position="164"/>
    </location>
</feature>
<protein>
    <recommendedName>
        <fullName evidence="5">Peptidyl-prolyl cis-trans isomerase</fullName>
        <ecNumber evidence="5">5.2.1.8</ecNumber>
    </recommendedName>
</protein>
<accession>A0ABY6D0Q3</accession>
<keyword evidence="9" id="KW-1185">Reference proteome</keyword>
<dbReference type="InterPro" id="IPR001179">
    <property type="entry name" value="PPIase_FKBP_dom"/>
</dbReference>
<dbReference type="Gene3D" id="3.10.50.40">
    <property type="match status" value="1"/>
</dbReference>
<evidence type="ECO:0000256" key="1">
    <source>
        <dbReference type="ARBA" id="ARBA00000971"/>
    </source>
</evidence>
<organism evidence="8 9">
    <name type="scientific">Reichenbachiella carrageenanivorans</name>
    <dbReference type="NCBI Taxonomy" id="2979869"/>
    <lineage>
        <taxon>Bacteria</taxon>
        <taxon>Pseudomonadati</taxon>
        <taxon>Bacteroidota</taxon>
        <taxon>Cytophagia</taxon>
        <taxon>Cytophagales</taxon>
        <taxon>Reichenbachiellaceae</taxon>
        <taxon>Reichenbachiella</taxon>
    </lineage>
</organism>
<evidence type="ECO:0000256" key="2">
    <source>
        <dbReference type="ARBA" id="ARBA00023110"/>
    </source>
</evidence>
<dbReference type="Pfam" id="PF00254">
    <property type="entry name" value="FKBP_C"/>
    <property type="match status" value="1"/>
</dbReference>
<dbReference type="PANTHER" id="PTHR10516:SF443">
    <property type="entry name" value="FK506-BINDING PROTEIN 59-RELATED"/>
    <property type="match status" value="1"/>
</dbReference>
<evidence type="ECO:0000256" key="3">
    <source>
        <dbReference type="ARBA" id="ARBA00023235"/>
    </source>
</evidence>
<feature type="domain" description="PPIase FKBP-type" evidence="7">
    <location>
        <begin position="76"/>
        <end position="164"/>
    </location>
</feature>
<keyword evidence="6" id="KW-0732">Signal</keyword>